<dbReference type="AlphaFoldDB" id="L8E7T4"/>
<reference evidence="2" key="1">
    <citation type="journal article" date="2013" name="PLoS ONE">
        <title>Direct detection of alternative open reading frames translation products in human significantly expands the proteome.</title>
        <authorList>
            <person name="Vanderperre B."/>
            <person name="Lucier J.-F."/>
            <person name="Motard J."/>
            <person name="Tremblay G."/>
            <person name="Vanderperre S."/>
            <person name="Wisztorski M."/>
            <person name="Salzet M."/>
            <person name="Boisvert F.-M."/>
            <person name="Roucou X."/>
        </authorList>
    </citation>
    <scope>NUCLEOTIDE SEQUENCE</scope>
</reference>
<gene>
    <name evidence="2" type="primary">LIMK2</name>
</gene>
<sequence length="70" mass="6812">MSGGVQAVGTTLLQARYGTGLSTKPGTALASGVQNARIPSPTGTMRRMGSSTAPRTTGGSLGSSVMGAPC</sequence>
<dbReference type="OrthoDB" id="20134at2759"/>
<dbReference type="ChiTaRS" id="LIMK2">
    <property type="organism name" value="human"/>
</dbReference>
<protein>
    <submittedName>
        <fullName evidence="2">Alternative protein LIMK2</fullName>
    </submittedName>
</protein>
<accession>L8E7T4</accession>
<feature type="region of interest" description="Disordered" evidence="1">
    <location>
        <begin position="19"/>
        <end position="70"/>
    </location>
</feature>
<evidence type="ECO:0000313" key="2">
    <source>
        <dbReference type="EMBL" id="CCQ43330.1"/>
    </source>
</evidence>
<name>L8E7T4_HUMAN</name>
<feature type="compositionally biased region" description="Polar residues" evidence="1">
    <location>
        <begin position="49"/>
        <end position="58"/>
    </location>
</feature>
<organism evidence="2">
    <name type="scientific">Homo sapiens</name>
    <name type="common">Human</name>
    <dbReference type="NCBI Taxonomy" id="9606"/>
    <lineage>
        <taxon>Eukaryota</taxon>
        <taxon>Metazoa</taxon>
        <taxon>Chordata</taxon>
        <taxon>Craniata</taxon>
        <taxon>Vertebrata</taxon>
        <taxon>Euteleostomi</taxon>
        <taxon>Mammalia</taxon>
        <taxon>Eutheria</taxon>
        <taxon>Euarchontoglires</taxon>
        <taxon>Primates</taxon>
        <taxon>Haplorrhini</taxon>
        <taxon>Catarrhini</taxon>
        <taxon>Hominidae</taxon>
        <taxon>Homo</taxon>
    </lineage>
</organism>
<proteinExistence type="predicted"/>
<dbReference type="EMBL" id="HF583833">
    <property type="protein sequence ID" value="CCQ43330.1"/>
    <property type="molecule type" value="Genomic_DNA"/>
</dbReference>
<evidence type="ECO:0000256" key="1">
    <source>
        <dbReference type="SAM" id="MobiDB-lite"/>
    </source>
</evidence>
<dbReference type="PeptideAtlas" id="L8E7T4"/>